<sequence>MPDFSDDFDRIRSFPLWDGPIEIRPLDGGITNKNFVVHRRAGGSVVVRLADDIPDHGILRFNEVAAARAAFAAGLSPEVIAAGPGFLVTRFLNGRPLTSEEVRSPANLPRIVDLLRRCHTDIPKHFRGPALIFWVFQVIRSYAGLLVDDGSRLAPELPRLLAVTEELERTVGPVEIVFGHNDLLPGNLFDDGERLWLLDWDYAGFNTGLFDLANLASNNGFSARDEADLLALYAGAPPAPARLRAFEAMKCASLLREALWSAVSESRSTIDFDYVAYTDGLVAQFETALTAFRG</sequence>
<dbReference type="Gene3D" id="3.90.1200.10">
    <property type="match status" value="1"/>
</dbReference>
<dbReference type="EMBL" id="VWNA01000001">
    <property type="protein sequence ID" value="MQT14535.1"/>
    <property type="molecule type" value="Genomic_DNA"/>
</dbReference>
<dbReference type="GO" id="GO:0006646">
    <property type="term" value="P:phosphatidylethanolamine biosynthetic process"/>
    <property type="evidence" value="ECO:0007669"/>
    <property type="project" value="TreeGrafter"/>
</dbReference>
<protein>
    <submittedName>
        <fullName evidence="1">Phosphotransferase</fullName>
    </submittedName>
</protein>
<gene>
    <name evidence="1" type="ORF">F0357_18135</name>
</gene>
<comment type="caution">
    <text evidence="1">The sequence shown here is derived from an EMBL/GenBank/DDBJ whole genome shotgun (WGS) entry which is preliminary data.</text>
</comment>
<dbReference type="SUPFAM" id="SSF56112">
    <property type="entry name" value="Protein kinase-like (PK-like)"/>
    <property type="match status" value="1"/>
</dbReference>
<dbReference type="Gene3D" id="3.30.200.20">
    <property type="entry name" value="Phosphorylase Kinase, domain 1"/>
    <property type="match status" value="1"/>
</dbReference>
<dbReference type="RefSeq" id="WP_312861655.1">
    <property type="nucleotide sequence ID" value="NZ_VWNA01000001.1"/>
</dbReference>
<dbReference type="PANTHER" id="PTHR22603:SF66">
    <property type="entry name" value="ETHANOLAMINE KINASE"/>
    <property type="match status" value="1"/>
</dbReference>
<dbReference type="GO" id="GO:0004305">
    <property type="term" value="F:ethanolamine kinase activity"/>
    <property type="evidence" value="ECO:0007669"/>
    <property type="project" value="TreeGrafter"/>
</dbReference>
<accession>A0A6A7Y753</accession>
<proteinExistence type="predicted"/>
<name>A0A6A7Y753_9HYPH</name>
<dbReference type="Pfam" id="PF01633">
    <property type="entry name" value="Choline_kinase"/>
    <property type="match status" value="1"/>
</dbReference>
<dbReference type="AlphaFoldDB" id="A0A6A7Y753"/>
<dbReference type="CDD" id="cd05151">
    <property type="entry name" value="ChoK-like"/>
    <property type="match status" value="1"/>
</dbReference>
<keyword evidence="1" id="KW-0808">Transferase</keyword>
<dbReference type="GO" id="GO:0005737">
    <property type="term" value="C:cytoplasm"/>
    <property type="evidence" value="ECO:0007669"/>
    <property type="project" value="TreeGrafter"/>
</dbReference>
<evidence type="ECO:0000313" key="2">
    <source>
        <dbReference type="Proteomes" id="UP000332515"/>
    </source>
</evidence>
<reference evidence="1 2" key="1">
    <citation type="submission" date="2019-09" db="EMBL/GenBank/DDBJ databases">
        <title>Segnochrobactrum spirostomi gen. nov., sp. nov., isolated from the ciliate Spirostomum cf. yagiui and description of a novel family, Segnochrobactraceae fam. nov. within the order Rhizobiales of the class Alphaproteobacteria.</title>
        <authorList>
            <person name="Akter S."/>
            <person name="Shazib S.U.A."/>
            <person name="Shin M.K."/>
        </authorList>
    </citation>
    <scope>NUCLEOTIDE SEQUENCE [LARGE SCALE GENOMIC DNA]</scope>
    <source>
        <strain evidence="1 2">Sp-1</strain>
    </source>
</reference>
<keyword evidence="2" id="KW-1185">Reference proteome</keyword>
<evidence type="ECO:0000313" key="1">
    <source>
        <dbReference type="EMBL" id="MQT14535.1"/>
    </source>
</evidence>
<dbReference type="Proteomes" id="UP000332515">
    <property type="component" value="Unassembled WGS sequence"/>
</dbReference>
<organism evidence="1 2">
    <name type="scientific">Segnochrobactrum spirostomi</name>
    <dbReference type="NCBI Taxonomy" id="2608987"/>
    <lineage>
        <taxon>Bacteria</taxon>
        <taxon>Pseudomonadati</taxon>
        <taxon>Pseudomonadota</taxon>
        <taxon>Alphaproteobacteria</taxon>
        <taxon>Hyphomicrobiales</taxon>
        <taxon>Segnochrobactraceae</taxon>
        <taxon>Segnochrobactrum</taxon>
    </lineage>
</organism>
<dbReference type="InterPro" id="IPR011009">
    <property type="entry name" value="Kinase-like_dom_sf"/>
</dbReference>
<dbReference type="PANTHER" id="PTHR22603">
    <property type="entry name" value="CHOLINE/ETHANOALAMINE KINASE"/>
    <property type="match status" value="1"/>
</dbReference>